<accession>A0A8R1E8U3</accession>
<name>A0A8R1E8U3_CAEJA</name>
<sequence length="152" mass="16797">MKARFHSQGAHSINLAIIGIRDLDLRLIENNSNNNGEEGKKEEENARRQRLPSFSRFGNTAQSCCLPRTDSLDKVELFEALFHHDSRTSSSTTMSGFVMSSAGVDDDLDNDAMWTHHDTSVLKIVDDEEAVVAASSAPLSATVHFDENSNVF</sequence>
<dbReference type="AlphaFoldDB" id="A0A8R1E8U3"/>
<proteinExistence type="predicted"/>
<dbReference type="EnsemblMetazoa" id="CJA24995.1">
    <property type="protein sequence ID" value="CJA24995.1"/>
    <property type="gene ID" value="WBGene00180567"/>
</dbReference>
<evidence type="ECO:0000313" key="2">
    <source>
        <dbReference type="Proteomes" id="UP000005237"/>
    </source>
</evidence>
<keyword evidence="2" id="KW-1185">Reference proteome</keyword>
<protein>
    <submittedName>
        <fullName evidence="1">Uncharacterized protein</fullName>
    </submittedName>
</protein>
<evidence type="ECO:0000313" key="1">
    <source>
        <dbReference type="EnsemblMetazoa" id="CJA24995.1"/>
    </source>
</evidence>
<organism evidence="1 2">
    <name type="scientific">Caenorhabditis japonica</name>
    <dbReference type="NCBI Taxonomy" id="281687"/>
    <lineage>
        <taxon>Eukaryota</taxon>
        <taxon>Metazoa</taxon>
        <taxon>Ecdysozoa</taxon>
        <taxon>Nematoda</taxon>
        <taxon>Chromadorea</taxon>
        <taxon>Rhabditida</taxon>
        <taxon>Rhabditina</taxon>
        <taxon>Rhabditomorpha</taxon>
        <taxon>Rhabditoidea</taxon>
        <taxon>Rhabditidae</taxon>
        <taxon>Peloderinae</taxon>
        <taxon>Caenorhabditis</taxon>
    </lineage>
</organism>
<reference evidence="2" key="1">
    <citation type="submission" date="2010-08" db="EMBL/GenBank/DDBJ databases">
        <authorList>
            <consortium name="Caenorhabditis japonica Sequencing Consortium"/>
            <person name="Wilson R.K."/>
        </authorList>
    </citation>
    <scope>NUCLEOTIDE SEQUENCE [LARGE SCALE GENOMIC DNA]</scope>
    <source>
        <strain evidence="2">DF5081</strain>
    </source>
</reference>
<reference evidence="1" key="2">
    <citation type="submission" date="2022-06" db="UniProtKB">
        <authorList>
            <consortium name="EnsemblMetazoa"/>
        </authorList>
    </citation>
    <scope>IDENTIFICATION</scope>
    <source>
        <strain evidence="1">DF5081</strain>
    </source>
</reference>
<dbReference type="Proteomes" id="UP000005237">
    <property type="component" value="Unassembled WGS sequence"/>
</dbReference>